<name>X1H6A7_9ZZZZ</name>
<accession>X1H6A7</accession>
<organism evidence="1">
    <name type="scientific">marine sediment metagenome</name>
    <dbReference type="NCBI Taxonomy" id="412755"/>
    <lineage>
        <taxon>unclassified sequences</taxon>
        <taxon>metagenomes</taxon>
        <taxon>ecological metagenomes</taxon>
    </lineage>
</organism>
<reference evidence="1" key="1">
    <citation type="journal article" date="2014" name="Front. Microbiol.">
        <title>High frequency of phylogenetically diverse reductive dehalogenase-homologous genes in deep subseafloor sedimentary metagenomes.</title>
        <authorList>
            <person name="Kawai M."/>
            <person name="Futagami T."/>
            <person name="Toyoda A."/>
            <person name="Takaki Y."/>
            <person name="Nishi S."/>
            <person name="Hori S."/>
            <person name="Arai W."/>
            <person name="Tsubouchi T."/>
            <person name="Morono Y."/>
            <person name="Uchiyama I."/>
            <person name="Ito T."/>
            <person name="Fujiyama A."/>
            <person name="Inagaki F."/>
            <person name="Takami H."/>
        </authorList>
    </citation>
    <scope>NUCLEOTIDE SEQUENCE</scope>
    <source>
        <strain evidence="1">Expedition CK06-06</strain>
    </source>
</reference>
<sequence>MILGVLPRFACKDALELAESLLQEDEVKAEAELAVGKIKKRLIR</sequence>
<gene>
    <name evidence="1" type="ORF">S03H2_13941</name>
</gene>
<comment type="caution">
    <text evidence="1">The sequence shown here is derived from an EMBL/GenBank/DDBJ whole genome shotgun (WGS) entry which is preliminary data.</text>
</comment>
<proteinExistence type="predicted"/>
<dbReference type="EMBL" id="BARU01007068">
    <property type="protein sequence ID" value="GAH40848.1"/>
    <property type="molecule type" value="Genomic_DNA"/>
</dbReference>
<evidence type="ECO:0000313" key="1">
    <source>
        <dbReference type="EMBL" id="GAH40848.1"/>
    </source>
</evidence>
<protein>
    <submittedName>
        <fullName evidence="1">Uncharacterized protein</fullName>
    </submittedName>
</protein>
<dbReference type="AlphaFoldDB" id="X1H6A7"/>